<comment type="caution">
    <text evidence="1">The sequence shown here is derived from an EMBL/GenBank/DDBJ whole genome shotgun (WGS) entry which is preliminary data.</text>
</comment>
<dbReference type="EMBL" id="JACIDU010000002">
    <property type="protein sequence ID" value="MBB4102073.1"/>
    <property type="molecule type" value="Genomic_DNA"/>
</dbReference>
<gene>
    <name evidence="1" type="ORF">GGQ66_000601</name>
</gene>
<organism evidence="1 2">
    <name type="scientific">Allorhizobium borbori</name>
    <dbReference type="NCBI Taxonomy" id="485907"/>
    <lineage>
        <taxon>Bacteria</taxon>
        <taxon>Pseudomonadati</taxon>
        <taxon>Pseudomonadota</taxon>
        <taxon>Alphaproteobacteria</taxon>
        <taxon>Hyphomicrobiales</taxon>
        <taxon>Rhizobiaceae</taxon>
        <taxon>Rhizobium/Agrobacterium group</taxon>
        <taxon>Allorhizobium</taxon>
    </lineage>
</organism>
<dbReference type="RefSeq" id="WP_210287167.1">
    <property type="nucleotide sequence ID" value="NZ_JACIDU010000002.1"/>
</dbReference>
<dbReference type="Proteomes" id="UP000584824">
    <property type="component" value="Unassembled WGS sequence"/>
</dbReference>
<evidence type="ECO:0008006" key="3">
    <source>
        <dbReference type="Google" id="ProtNLM"/>
    </source>
</evidence>
<sequence length="309" mass="34703">MDQGIQKPVYTPFRGNHKPFTIATSPLDPGRWIEPDEEIGFYLSEKRALGETHFDTIYKGEPETDAAQREVLKELSDWLVTNRPDVWTRDGNLIHVAGQTVDLTDESLPPIVRAGLLVQDDLVLMRRGEDGWRIAAAHLAFPSSWSLAEKFGKPMEQVHASVPDFKGGTRNAMLINRMFDNFKPGMPVKRFNWTINWSYALHLPATKTYAPSVEARRVHPGESFIRIERQSLARMPVSGDLLFTIRIYIDPVKAMEENPELAPAALSLADQLEGLTLEQANYKGLTEKRPELAAHLRAIAAAHARAETA</sequence>
<accession>A0A7W6JYX6</accession>
<dbReference type="AlphaFoldDB" id="A0A7W6JYX6"/>
<protein>
    <recommendedName>
        <fullName evidence="3">DUF3445 domain-containing protein</fullName>
    </recommendedName>
</protein>
<name>A0A7W6JYX6_9HYPH</name>
<proteinExistence type="predicted"/>
<reference evidence="1 2" key="1">
    <citation type="submission" date="2020-08" db="EMBL/GenBank/DDBJ databases">
        <title>Genomic Encyclopedia of Type Strains, Phase IV (KMG-IV): sequencing the most valuable type-strain genomes for metagenomic binning, comparative biology and taxonomic classification.</title>
        <authorList>
            <person name="Goeker M."/>
        </authorList>
    </citation>
    <scope>NUCLEOTIDE SEQUENCE [LARGE SCALE GENOMIC DNA]</scope>
    <source>
        <strain evidence="1 2">DSM 26385</strain>
    </source>
</reference>
<keyword evidence="2" id="KW-1185">Reference proteome</keyword>
<evidence type="ECO:0000313" key="1">
    <source>
        <dbReference type="EMBL" id="MBB4102073.1"/>
    </source>
</evidence>
<dbReference type="InterPro" id="IPR021848">
    <property type="entry name" value="HODM_asu-like"/>
</dbReference>
<evidence type="ECO:0000313" key="2">
    <source>
        <dbReference type="Proteomes" id="UP000584824"/>
    </source>
</evidence>
<dbReference type="Pfam" id="PF11927">
    <property type="entry name" value="HODM_asu-like"/>
    <property type="match status" value="1"/>
</dbReference>